<dbReference type="EMBL" id="MT144031">
    <property type="protein sequence ID" value="QJA47102.1"/>
    <property type="molecule type" value="Genomic_DNA"/>
</dbReference>
<name>A0A6H1ZHZ8_9ZZZZ</name>
<proteinExistence type="predicted"/>
<gene>
    <name evidence="1" type="ORF">TM448A00603_0016</name>
</gene>
<protein>
    <submittedName>
        <fullName evidence="1">Uncharacterized protein</fullName>
    </submittedName>
</protein>
<accession>A0A6H1ZHZ8</accession>
<evidence type="ECO:0000313" key="1">
    <source>
        <dbReference type="EMBL" id="QJA47102.1"/>
    </source>
</evidence>
<organism evidence="1">
    <name type="scientific">viral metagenome</name>
    <dbReference type="NCBI Taxonomy" id="1070528"/>
    <lineage>
        <taxon>unclassified sequences</taxon>
        <taxon>metagenomes</taxon>
        <taxon>organismal metagenomes</taxon>
    </lineage>
</organism>
<reference evidence="1" key="1">
    <citation type="submission" date="2020-03" db="EMBL/GenBank/DDBJ databases">
        <title>The deep terrestrial virosphere.</title>
        <authorList>
            <person name="Holmfeldt K."/>
            <person name="Nilsson E."/>
            <person name="Simone D."/>
            <person name="Lopez-Fernandez M."/>
            <person name="Wu X."/>
            <person name="de Brujin I."/>
            <person name="Lundin D."/>
            <person name="Andersson A."/>
            <person name="Bertilsson S."/>
            <person name="Dopson M."/>
        </authorList>
    </citation>
    <scope>NUCLEOTIDE SEQUENCE</scope>
    <source>
        <strain evidence="1">TM448A00603</strain>
    </source>
</reference>
<dbReference type="AlphaFoldDB" id="A0A6H1ZHZ8"/>
<sequence>MRIPIIGSIILLKNILKLILAYRVAKEKTSPGGKDVTPYERKIIRDNAENTLESIIALIRE</sequence>